<dbReference type="Proteomes" id="UP000327157">
    <property type="component" value="Chromosome 14"/>
</dbReference>
<keyword evidence="1" id="KW-0472">Membrane</keyword>
<reference evidence="2 3" key="3">
    <citation type="submission" date="2019-11" db="EMBL/GenBank/DDBJ databases">
        <title>A de novo genome assembly of a pear dwarfing rootstock.</title>
        <authorList>
            <person name="Wang F."/>
            <person name="Wang J."/>
            <person name="Li S."/>
            <person name="Zhang Y."/>
            <person name="Fang M."/>
            <person name="Ma L."/>
            <person name="Zhao Y."/>
            <person name="Jiang S."/>
        </authorList>
    </citation>
    <scope>NUCLEOTIDE SEQUENCE [LARGE SCALE GENOMIC DNA]</scope>
    <source>
        <strain evidence="2">S2</strain>
        <tissue evidence="2">Leaf</tissue>
    </source>
</reference>
<organism evidence="2 3">
    <name type="scientific">Pyrus ussuriensis x Pyrus communis</name>
    <dbReference type="NCBI Taxonomy" id="2448454"/>
    <lineage>
        <taxon>Eukaryota</taxon>
        <taxon>Viridiplantae</taxon>
        <taxon>Streptophyta</taxon>
        <taxon>Embryophyta</taxon>
        <taxon>Tracheophyta</taxon>
        <taxon>Spermatophyta</taxon>
        <taxon>Magnoliopsida</taxon>
        <taxon>eudicotyledons</taxon>
        <taxon>Gunneridae</taxon>
        <taxon>Pentapetalae</taxon>
        <taxon>rosids</taxon>
        <taxon>fabids</taxon>
        <taxon>Rosales</taxon>
        <taxon>Rosaceae</taxon>
        <taxon>Amygdaloideae</taxon>
        <taxon>Maleae</taxon>
        <taxon>Pyrus</taxon>
    </lineage>
</organism>
<gene>
    <name evidence="2" type="ORF">D8674_011032</name>
</gene>
<accession>A0A5N5GB02</accession>
<dbReference type="EMBL" id="SMOL01000553">
    <property type="protein sequence ID" value="KAB2607864.1"/>
    <property type="molecule type" value="Genomic_DNA"/>
</dbReference>
<protein>
    <submittedName>
        <fullName evidence="2">Transport protein SEC23-like</fullName>
    </submittedName>
</protein>
<reference evidence="2 3" key="1">
    <citation type="submission" date="2019-09" db="EMBL/GenBank/DDBJ databases">
        <authorList>
            <person name="Ou C."/>
        </authorList>
    </citation>
    <scope>NUCLEOTIDE SEQUENCE [LARGE SCALE GENOMIC DNA]</scope>
    <source>
        <strain evidence="2">S2</strain>
        <tissue evidence="2">Leaf</tissue>
    </source>
</reference>
<keyword evidence="1" id="KW-0812">Transmembrane</keyword>
<feature type="transmembrane region" description="Helical" evidence="1">
    <location>
        <begin position="91"/>
        <end position="109"/>
    </location>
</feature>
<sequence length="111" mass="12738">MQKAVNEHCYENFEENRVENEGKFRTREENEPQTNPKCRFENFAGVLGEKLGEEVLIRDGDAVGKEMVAGDGGRGRRVGTCKDSEENEGDLFFCFFLIFITFLSIIIFLNF</sequence>
<evidence type="ECO:0000256" key="1">
    <source>
        <dbReference type="SAM" id="Phobius"/>
    </source>
</evidence>
<comment type="caution">
    <text evidence="2">The sequence shown here is derived from an EMBL/GenBank/DDBJ whole genome shotgun (WGS) entry which is preliminary data.</text>
</comment>
<evidence type="ECO:0000313" key="3">
    <source>
        <dbReference type="Proteomes" id="UP000327157"/>
    </source>
</evidence>
<name>A0A5N5GB02_9ROSA</name>
<dbReference type="AlphaFoldDB" id="A0A5N5GB02"/>
<keyword evidence="1" id="KW-1133">Transmembrane helix</keyword>
<proteinExistence type="predicted"/>
<reference evidence="3" key="2">
    <citation type="submission" date="2019-10" db="EMBL/GenBank/DDBJ databases">
        <title>A de novo genome assembly of a pear dwarfing rootstock.</title>
        <authorList>
            <person name="Wang F."/>
            <person name="Wang J."/>
            <person name="Li S."/>
            <person name="Zhang Y."/>
            <person name="Fang M."/>
            <person name="Ma L."/>
            <person name="Zhao Y."/>
            <person name="Jiang S."/>
        </authorList>
    </citation>
    <scope>NUCLEOTIDE SEQUENCE [LARGE SCALE GENOMIC DNA]</scope>
</reference>
<keyword evidence="3" id="KW-1185">Reference proteome</keyword>
<evidence type="ECO:0000313" key="2">
    <source>
        <dbReference type="EMBL" id="KAB2607864.1"/>
    </source>
</evidence>